<dbReference type="Pfam" id="PF03781">
    <property type="entry name" value="FGE-sulfatase"/>
    <property type="match status" value="1"/>
</dbReference>
<dbReference type="Proteomes" id="UP001185092">
    <property type="component" value="Unassembled WGS sequence"/>
</dbReference>
<dbReference type="Gene3D" id="3.90.1580.10">
    <property type="entry name" value="paralog of FGE (formylglycine-generating enzyme)"/>
    <property type="match status" value="1"/>
</dbReference>
<dbReference type="InterPro" id="IPR042095">
    <property type="entry name" value="SUMF_sf"/>
</dbReference>
<evidence type="ECO:0000313" key="3">
    <source>
        <dbReference type="Proteomes" id="UP001185092"/>
    </source>
</evidence>
<gene>
    <name evidence="2" type="ORF">HNQ88_000789</name>
</gene>
<evidence type="ECO:0000313" key="2">
    <source>
        <dbReference type="EMBL" id="MDR6237813.1"/>
    </source>
</evidence>
<evidence type="ECO:0000259" key="1">
    <source>
        <dbReference type="Pfam" id="PF03781"/>
    </source>
</evidence>
<sequence>MKAILLLFTLISFSILGFSQKSEHTISSINGEITIYRSNIQVDFYQLKPEDYINLDDVVNGRLEIHTDIDTLELAFNRIIDGENLLSVVFDDKKVANINFYVKKSSYSADKKVYRKPPNMIEISGLFVDKSEVSNIHWMEFLYHVRNNLSRKEYLKLLPLDDSKVFENENFRYYPITNITYEQALAYCKWRTEFVERFNKSDKKFVFRLITPEEWVLIGKVLLEKNYKKLNNYYLKSAEINAGVLKSYGSESFHTSGIYNFFDNVSEMTLRKGVAMGASQEVFISPEESLVKLMNYDYPSPYLGFRCVAEVIED</sequence>
<dbReference type="InterPro" id="IPR016187">
    <property type="entry name" value="CTDL_fold"/>
</dbReference>
<dbReference type="InterPro" id="IPR005532">
    <property type="entry name" value="SUMF_dom"/>
</dbReference>
<keyword evidence="3" id="KW-1185">Reference proteome</keyword>
<proteinExistence type="predicted"/>
<accession>A0AAE3XJD4</accession>
<dbReference type="AlphaFoldDB" id="A0AAE3XJD4"/>
<reference evidence="2" key="1">
    <citation type="submission" date="2023-07" db="EMBL/GenBank/DDBJ databases">
        <title>Genomic Encyclopedia of Type Strains, Phase IV (KMG-IV): sequencing the most valuable type-strain genomes for metagenomic binning, comparative biology and taxonomic classification.</title>
        <authorList>
            <person name="Goeker M."/>
        </authorList>
    </citation>
    <scope>NUCLEOTIDE SEQUENCE</scope>
    <source>
        <strain evidence="2">DSM 26174</strain>
    </source>
</reference>
<dbReference type="SUPFAM" id="SSF56436">
    <property type="entry name" value="C-type lectin-like"/>
    <property type="match status" value="1"/>
</dbReference>
<comment type="caution">
    <text evidence="2">The sequence shown here is derived from an EMBL/GenBank/DDBJ whole genome shotgun (WGS) entry which is preliminary data.</text>
</comment>
<organism evidence="2 3">
    <name type="scientific">Aureibacter tunicatorum</name>
    <dbReference type="NCBI Taxonomy" id="866807"/>
    <lineage>
        <taxon>Bacteria</taxon>
        <taxon>Pseudomonadati</taxon>
        <taxon>Bacteroidota</taxon>
        <taxon>Cytophagia</taxon>
        <taxon>Cytophagales</taxon>
        <taxon>Persicobacteraceae</taxon>
        <taxon>Aureibacter</taxon>
    </lineage>
</organism>
<feature type="domain" description="Sulfatase-modifying factor enzyme-like" evidence="1">
    <location>
        <begin position="116"/>
        <end position="247"/>
    </location>
</feature>
<dbReference type="EMBL" id="JAVDQD010000001">
    <property type="protein sequence ID" value="MDR6237813.1"/>
    <property type="molecule type" value="Genomic_DNA"/>
</dbReference>
<dbReference type="RefSeq" id="WP_309937284.1">
    <property type="nucleotide sequence ID" value="NZ_AP025305.1"/>
</dbReference>
<name>A0AAE3XJD4_9BACT</name>
<protein>
    <recommendedName>
        <fullName evidence="1">Sulfatase-modifying factor enzyme-like domain-containing protein</fullName>
    </recommendedName>
</protein>